<evidence type="ECO:0000256" key="1">
    <source>
        <dbReference type="SAM" id="Phobius"/>
    </source>
</evidence>
<feature type="transmembrane region" description="Helical" evidence="1">
    <location>
        <begin position="43"/>
        <end position="69"/>
    </location>
</feature>
<sequence length="107" mass="12426">MIIVIIRLGTPTSDSLISLPCSCVLILSSHCSEFGTTNMLETFAFFSFSSFIIFPLFFMNPTNILLFYFTRPCNFFDLVLSQSISYLFLLIKYEFRIIVVNTYMRIK</sequence>
<dbReference type="EMBL" id="HBUF01181436">
    <property type="protein sequence ID" value="CAG6655462.1"/>
    <property type="molecule type" value="Transcribed_RNA"/>
</dbReference>
<dbReference type="AlphaFoldDB" id="A0A8D8RTH0"/>
<keyword evidence="1" id="KW-1133">Transmembrane helix</keyword>
<organism evidence="2">
    <name type="scientific">Cacopsylla melanoneura</name>
    <dbReference type="NCBI Taxonomy" id="428564"/>
    <lineage>
        <taxon>Eukaryota</taxon>
        <taxon>Metazoa</taxon>
        <taxon>Ecdysozoa</taxon>
        <taxon>Arthropoda</taxon>
        <taxon>Hexapoda</taxon>
        <taxon>Insecta</taxon>
        <taxon>Pterygota</taxon>
        <taxon>Neoptera</taxon>
        <taxon>Paraneoptera</taxon>
        <taxon>Hemiptera</taxon>
        <taxon>Sternorrhyncha</taxon>
        <taxon>Psylloidea</taxon>
        <taxon>Psyllidae</taxon>
        <taxon>Psyllinae</taxon>
        <taxon>Cacopsylla</taxon>
    </lineage>
</organism>
<evidence type="ECO:0000313" key="2">
    <source>
        <dbReference type="EMBL" id="CAG6655462.1"/>
    </source>
</evidence>
<accession>A0A8D8RTH0</accession>
<feature type="transmembrane region" description="Helical" evidence="1">
    <location>
        <begin position="75"/>
        <end position="95"/>
    </location>
</feature>
<keyword evidence="1" id="KW-0812">Transmembrane</keyword>
<keyword evidence="1" id="KW-0472">Membrane</keyword>
<name>A0A8D8RTH0_9HEMI</name>
<protein>
    <submittedName>
        <fullName evidence="2">Uncharacterized protein</fullName>
    </submittedName>
</protein>
<reference evidence="2" key="1">
    <citation type="submission" date="2021-05" db="EMBL/GenBank/DDBJ databases">
        <authorList>
            <person name="Alioto T."/>
            <person name="Alioto T."/>
            <person name="Gomez Garrido J."/>
        </authorList>
    </citation>
    <scope>NUCLEOTIDE SEQUENCE</scope>
</reference>
<proteinExistence type="predicted"/>